<evidence type="ECO:0000256" key="6">
    <source>
        <dbReference type="ARBA" id="ARBA00023242"/>
    </source>
</evidence>
<dbReference type="KEGG" id="hir:HETIRDRAFT_306333"/>
<dbReference type="eggNOG" id="ENOG502SV3M">
    <property type="taxonomic scope" value="Eukaryota"/>
</dbReference>
<comment type="similarity">
    <text evidence="2 7">Belongs to the Mediator complex subunit 9 family.</text>
</comment>
<dbReference type="GeneID" id="20669401"/>
<gene>
    <name evidence="7" type="primary">MED9</name>
    <name evidence="8" type="ORF">HETIRDRAFT_306333</name>
</gene>
<evidence type="ECO:0000256" key="4">
    <source>
        <dbReference type="ARBA" id="ARBA00023159"/>
    </source>
</evidence>
<keyword evidence="4 7" id="KW-0010">Activator</keyword>
<evidence type="ECO:0000256" key="7">
    <source>
        <dbReference type="RuleBase" id="RU364145"/>
    </source>
</evidence>
<comment type="subunit">
    <text evidence="7">Component of the Mediator complex.</text>
</comment>
<keyword evidence="5 7" id="KW-0804">Transcription</keyword>
<evidence type="ECO:0000256" key="2">
    <source>
        <dbReference type="ARBA" id="ARBA00008089"/>
    </source>
</evidence>
<protein>
    <recommendedName>
        <fullName evidence="7">Mediator of RNA polymerase II transcription subunit 9</fullName>
    </recommendedName>
    <alternativeName>
        <fullName evidence="7">Mediator complex subunit 9</fullName>
    </alternativeName>
</protein>
<proteinExistence type="inferred from homology"/>
<dbReference type="OrthoDB" id="2563275at2759"/>
<dbReference type="STRING" id="747525.W4KPH5"/>
<reference evidence="8 9" key="1">
    <citation type="journal article" date="2012" name="New Phytol.">
        <title>Insight into trade-off between wood decay and parasitism from the genome of a fungal forest pathogen.</title>
        <authorList>
            <person name="Olson A."/>
            <person name="Aerts A."/>
            <person name="Asiegbu F."/>
            <person name="Belbahri L."/>
            <person name="Bouzid O."/>
            <person name="Broberg A."/>
            <person name="Canback B."/>
            <person name="Coutinho P.M."/>
            <person name="Cullen D."/>
            <person name="Dalman K."/>
            <person name="Deflorio G."/>
            <person name="van Diepen L.T."/>
            <person name="Dunand C."/>
            <person name="Duplessis S."/>
            <person name="Durling M."/>
            <person name="Gonthier P."/>
            <person name="Grimwood J."/>
            <person name="Fossdal C.G."/>
            <person name="Hansson D."/>
            <person name="Henrissat B."/>
            <person name="Hietala A."/>
            <person name="Himmelstrand K."/>
            <person name="Hoffmeister D."/>
            <person name="Hogberg N."/>
            <person name="James T.Y."/>
            <person name="Karlsson M."/>
            <person name="Kohler A."/>
            <person name="Kues U."/>
            <person name="Lee Y.H."/>
            <person name="Lin Y.C."/>
            <person name="Lind M."/>
            <person name="Lindquist E."/>
            <person name="Lombard V."/>
            <person name="Lucas S."/>
            <person name="Lunden K."/>
            <person name="Morin E."/>
            <person name="Murat C."/>
            <person name="Park J."/>
            <person name="Raffaello T."/>
            <person name="Rouze P."/>
            <person name="Salamov A."/>
            <person name="Schmutz J."/>
            <person name="Solheim H."/>
            <person name="Stahlberg J."/>
            <person name="Velez H."/>
            <person name="de Vries R.P."/>
            <person name="Wiebenga A."/>
            <person name="Woodward S."/>
            <person name="Yakovlev I."/>
            <person name="Garbelotto M."/>
            <person name="Martin F."/>
            <person name="Grigoriev I.V."/>
            <person name="Stenlid J."/>
        </authorList>
    </citation>
    <scope>NUCLEOTIDE SEQUENCE [LARGE SCALE GENOMIC DNA]</scope>
    <source>
        <strain evidence="8 9">TC 32-1</strain>
    </source>
</reference>
<dbReference type="HOGENOM" id="CLU_146814_0_0_1"/>
<evidence type="ECO:0000256" key="5">
    <source>
        <dbReference type="ARBA" id="ARBA00023163"/>
    </source>
</evidence>
<dbReference type="InterPro" id="IPR011425">
    <property type="entry name" value="Med9"/>
</dbReference>
<dbReference type="GO" id="GO:0006357">
    <property type="term" value="P:regulation of transcription by RNA polymerase II"/>
    <property type="evidence" value="ECO:0007669"/>
    <property type="project" value="InterPro"/>
</dbReference>
<sequence>MSTNSLPFSEFESLLPKLLTVLELTQHPEGIATQEARQRLLQATKDFKASLNHAKELANALPGGELLIKEQDEVIAMLGRLRDRKREQLAQFSSREISASISVSQSMAIEVDSTASTPA</sequence>
<dbReference type="GO" id="GO:0016592">
    <property type="term" value="C:mediator complex"/>
    <property type="evidence" value="ECO:0007669"/>
    <property type="project" value="InterPro"/>
</dbReference>
<dbReference type="InParanoid" id="W4KPH5"/>
<organism evidence="8 9">
    <name type="scientific">Heterobasidion irregulare (strain TC 32-1)</name>
    <dbReference type="NCBI Taxonomy" id="747525"/>
    <lineage>
        <taxon>Eukaryota</taxon>
        <taxon>Fungi</taxon>
        <taxon>Dikarya</taxon>
        <taxon>Basidiomycota</taxon>
        <taxon>Agaricomycotina</taxon>
        <taxon>Agaricomycetes</taxon>
        <taxon>Russulales</taxon>
        <taxon>Bondarzewiaceae</taxon>
        <taxon>Heterobasidion</taxon>
        <taxon>Heterobasidion annosum species complex</taxon>
    </lineage>
</organism>
<comment type="function">
    <text evidence="7">Component of the Mediator complex, a coactivator involved in the regulated transcription of nearly all RNA polymerase II-dependent genes. Mediator functions as a bridge to convey information from gene-specific regulatory proteins to the basal RNA polymerase II transcription machinery. Mediator is recruited to promoters by direct interactions with regulatory proteins and serves as a scaffold for the assembly of a functional preinitiation complex with RNA polymerase II and the general transcription factors.</text>
</comment>
<keyword evidence="9" id="KW-1185">Reference proteome</keyword>
<name>W4KPH5_HETIT</name>
<dbReference type="RefSeq" id="XP_009541612.1">
    <property type="nucleotide sequence ID" value="XM_009543317.1"/>
</dbReference>
<dbReference type="GO" id="GO:0003712">
    <property type="term" value="F:transcription coregulator activity"/>
    <property type="evidence" value="ECO:0007669"/>
    <property type="project" value="InterPro"/>
</dbReference>
<comment type="subcellular location">
    <subcellularLocation>
        <location evidence="1 7">Nucleus</location>
    </subcellularLocation>
</comment>
<dbReference type="Pfam" id="PF07544">
    <property type="entry name" value="Med9"/>
    <property type="match status" value="1"/>
</dbReference>
<evidence type="ECO:0000256" key="1">
    <source>
        <dbReference type="ARBA" id="ARBA00004123"/>
    </source>
</evidence>
<accession>W4KPH5</accession>
<dbReference type="Proteomes" id="UP000030671">
    <property type="component" value="Unassembled WGS sequence"/>
</dbReference>
<dbReference type="AlphaFoldDB" id="W4KPH5"/>
<dbReference type="EMBL" id="KI925454">
    <property type="protein sequence ID" value="ETW87748.1"/>
    <property type="molecule type" value="Genomic_DNA"/>
</dbReference>
<evidence type="ECO:0000313" key="8">
    <source>
        <dbReference type="EMBL" id="ETW87748.1"/>
    </source>
</evidence>
<keyword evidence="6 7" id="KW-0539">Nucleus</keyword>
<evidence type="ECO:0000256" key="3">
    <source>
        <dbReference type="ARBA" id="ARBA00023015"/>
    </source>
</evidence>
<keyword evidence="3 7" id="KW-0805">Transcription regulation</keyword>
<evidence type="ECO:0000313" key="9">
    <source>
        <dbReference type="Proteomes" id="UP000030671"/>
    </source>
</evidence>